<gene>
    <name evidence="2" type="ORF">NCTC10899_03816</name>
</gene>
<evidence type="ECO:0000313" key="3">
    <source>
        <dbReference type="Proteomes" id="UP000254260"/>
    </source>
</evidence>
<reference evidence="2 3" key="1">
    <citation type="submission" date="2018-06" db="EMBL/GenBank/DDBJ databases">
        <authorList>
            <consortium name="Pathogen Informatics"/>
            <person name="Doyle S."/>
        </authorList>
    </citation>
    <scope>NUCLEOTIDE SEQUENCE [LARGE SCALE GENOMIC DNA]</scope>
    <source>
        <strain evidence="2 3">NCTC10899</strain>
    </source>
</reference>
<dbReference type="AlphaFoldDB" id="A0A379IXH6"/>
<dbReference type="RefSeq" id="WP_115291968.1">
    <property type="nucleotide sequence ID" value="NZ_UGUU01000001.1"/>
</dbReference>
<feature type="chain" id="PRO_5016607675" evidence="1">
    <location>
        <begin position="22"/>
        <end position="115"/>
    </location>
</feature>
<evidence type="ECO:0000313" key="2">
    <source>
        <dbReference type="EMBL" id="SUD40959.1"/>
    </source>
</evidence>
<dbReference type="OrthoDB" id="7022276at2"/>
<accession>A0A379IXH6</accession>
<organism evidence="2 3">
    <name type="scientific">Ectopseudomonas mendocina</name>
    <name type="common">Pseudomonas mendocina</name>
    <dbReference type="NCBI Taxonomy" id="300"/>
    <lineage>
        <taxon>Bacteria</taxon>
        <taxon>Pseudomonadati</taxon>
        <taxon>Pseudomonadota</taxon>
        <taxon>Gammaproteobacteria</taxon>
        <taxon>Pseudomonadales</taxon>
        <taxon>Pseudomonadaceae</taxon>
        <taxon>Ectopseudomonas</taxon>
    </lineage>
</organism>
<proteinExistence type="predicted"/>
<dbReference type="Proteomes" id="UP000254260">
    <property type="component" value="Unassembled WGS sequence"/>
</dbReference>
<sequence>MKPIALLTLSLSLLASSVLQAAEVLAERDENSVGAGFGGLSGLMLGAAAGGPVGALVGAAAGVWTGAQVQAASGNSGTSYVVRHADGREQWVRSPGERFEVGQQVEMNGIRLLAQ</sequence>
<evidence type="ECO:0000256" key="1">
    <source>
        <dbReference type="SAM" id="SignalP"/>
    </source>
</evidence>
<name>A0A379IXH6_ECTME</name>
<protein>
    <submittedName>
        <fullName evidence="2">Proteobacterial sortase system OmpA family protein</fullName>
    </submittedName>
</protein>
<feature type="signal peptide" evidence="1">
    <location>
        <begin position="1"/>
        <end position="21"/>
    </location>
</feature>
<keyword evidence="1" id="KW-0732">Signal</keyword>
<dbReference type="EMBL" id="UGUU01000001">
    <property type="protein sequence ID" value="SUD40959.1"/>
    <property type="molecule type" value="Genomic_DNA"/>
</dbReference>